<dbReference type="Pfam" id="PF09820">
    <property type="entry name" value="AAA-ATPase_like"/>
    <property type="match status" value="1"/>
</dbReference>
<proteinExistence type="predicted"/>
<accession>A0A9D2HKL2</accession>
<reference evidence="2" key="1">
    <citation type="journal article" date="2021" name="PeerJ">
        <title>Extensive microbial diversity within the chicken gut microbiome revealed by metagenomics and culture.</title>
        <authorList>
            <person name="Gilroy R."/>
            <person name="Ravi A."/>
            <person name="Getino M."/>
            <person name="Pursley I."/>
            <person name="Horton D.L."/>
            <person name="Alikhan N.F."/>
            <person name="Baker D."/>
            <person name="Gharbi K."/>
            <person name="Hall N."/>
            <person name="Watson M."/>
            <person name="Adriaenssens E.M."/>
            <person name="Foster-Nyarko E."/>
            <person name="Jarju S."/>
            <person name="Secka A."/>
            <person name="Antonio M."/>
            <person name="Oren A."/>
            <person name="Chaudhuri R.R."/>
            <person name="La Ragione R."/>
            <person name="Hildebrand F."/>
            <person name="Pallen M.J."/>
        </authorList>
    </citation>
    <scope>NUCLEOTIDE SEQUENCE</scope>
    <source>
        <strain evidence="2">CHK178-16964</strain>
    </source>
</reference>
<sequence length="274" mass="31817">MDDGTLYYSLREMTELLKRHYGKKTILLIDEYDVPLAKANERGYYEPMIRLIRSLFGTALKTNENLYFAVLTGCLRVAKESIFTGLNNFNVFSVTDVDFDEYFGFSDEEVRAMLDYYGLGDNYESVKEWYDGYRFGNTEIYCPWDVSCYCGKHRNNAKLPPQNYWINTSGNDVVRHFVKDMGNHKAAAKIEMERLIDGETVEKEIRQELTYPELYTSADNIWSALFMTGYLTWRGEPDGNRFRLVIPNQEIRNIFVDQILALFRESAAGKAAGR</sequence>
<feature type="domain" description="AAA-ATPase-like" evidence="1">
    <location>
        <begin position="4"/>
        <end position="83"/>
    </location>
</feature>
<evidence type="ECO:0000313" key="2">
    <source>
        <dbReference type="EMBL" id="HJA72572.1"/>
    </source>
</evidence>
<dbReference type="PANTHER" id="PTHR34825:SF1">
    <property type="entry name" value="AAA-ATPASE-LIKE DOMAIN-CONTAINING PROTEIN"/>
    <property type="match status" value="1"/>
</dbReference>
<evidence type="ECO:0000313" key="3">
    <source>
        <dbReference type="Proteomes" id="UP000823900"/>
    </source>
</evidence>
<dbReference type="Proteomes" id="UP000823900">
    <property type="component" value="Unassembled WGS sequence"/>
</dbReference>
<dbReference type="PANTHER" id="PTHR34825">
    <property type="entry name" value="CONSERVED PROTEIN, WITH A WEAK D-GALACTARATE DEHYDRATASE/ALTRONATE HYDROLASE DOMAIN"/>
    <property type="match status" value="1"/>
</dbReference>
<dbReference type="AlphaFoldDB" id="A0A9D2HKL2"/>
<organism evidence="2 3">
    <name type="scientific">Candidatus Lachnoclostridium stercoravium</name>
    <dbReference type="NCBI Taxonomy" id="2838633"/>
    <lineage>
        <taxon>Bacteria</taxon>
        <taxon>Bacillati</taxon>
        <taxon>Bacillota</taxon>
        <taxon>Clostridia</taxon>
        <taxon>Lachnospirales</taxon>
        <taxon>Lachnospiraceae</taxon>
    </lineage>
</organism>
<dbReference type="InterPro" id="IPR018631">
    <property type="entry name" value="AAA-ATPase-like_dom"/>
</dbReference>
<protein>
    <submittedName>
        <fullName evidence="2">AAA family ATPase</fullName>
    </submittedName>
</protein>
<gene>
    <name evidence="2" type="ORF">IAA07_13530</name>
</gene>
<dbReference type="EMBL" id="DWZA01000109">
    <property type="protein sequence ID" value="HJA72572.1"/>
    <property type="molecule type" value="Genomic_DNA"/>
</dbReference>
<comment type="caution">
    <text evidence="2">The sequence shown here is derived from an EMBL/GenBank/DDBJ whole genome shotgun (WGS) entry which is preliminary data.</text>
</comment>
<evidence type="ECO:0000259" key="1">
    <source>
        <dbReference type="Pfam" id="PF09820"/>
    </source>
</evidence>
<name>A0A9D2HKL2_9FIRM</name>
<reference evidence="2" key="2">
    <citation type="submission" date="2021-04" db="EMBL/GenBank/DDBJ databases">
        <authorList>
            <person name="Gilroy R."/>
        </authorList>
    </citation>
    <scope>NUCLEOTIDE SEQUENCE</scope>
    <source>
        <strain evidence="2">CHK178-16964</strain>
    </source>
</reference>